<dbReference type="EMBL" id="JAUKTV010000007">
    <property type="protein sequence ID" value="KAK0735861.1"/>
    <property type="molecule type" value="Genomic_DNA"/>
</dbReference>
<evidence type="ECO:0000313" key="2">
    <source>
        <dbReference type="EMBL" id="KAK0735861.1"/>
    </source>
</evidence>
<accession>A0AA40EFS9</accession>
<evidence type="ECO:0000256" key="1">
    <source>
        <dbReference type="SAM" id="MobiDB-lite"/>
    </source>
</evidence>
<feature type="region of interest" description="Disordered" evidence="1">
    <location>
        <begin position="145"/>
        <end position="167"/>
    </location>
</feature>
<dbReference type="Proteomes" id="UP001172159">
    <property type="component" value="Unassembled WGS sequence"/>
</dbReference>
<comment type="caution">
    <text evidence="2">The sequence shown here is derived from an EMBL/GenBank/DDBJ whole genome shotgun (WGS) entry which is preliminary data.</text>
</comment>
<feature type="region of interest" description="Disordered" evidence="1">
    <location>
        <begin position="1"/>
        <end position="34"/>
    </location>
</feature>
<name>A0AA40EFS9_9PEZI</name>
<reference evidence="2" key="1">
    <citation type="submission" date="2023-06" db="EMBL/GenBank/DDBJ databases">
        <title>Genome-scale phylogeny and comparative genomics of the fungal order Sordariales.</title>
        <authorList>
            <consortium name="Lawrence Berkeley National Laboratory"/>
            <person name="Hensen N."/>
            <person name="Bonometti L."/>
            <person name="Westerberg I."/>
            <person name="Brannstrom I.O."/>
            <person name="Guillou S."/>
            <person name="Cros-Aarteil S."/>
            <person name="Calhoun S."/>
            <person name="Haridas S."/>
            <person name="Kuo A."/>
            <person name="Mondo S."/>
            <person name="Pangilinan J."/>
            <person name="Riley R."/>
            <person name="Labutti K."/>
            <person name="Andreopoulos B."/>
            <person name="Lipzen A."/>
            <person name="Chen C."/>
            <person name="Yanf M."/>
            <person name="Daum C."/>
            <person name="Ng V."/>
            <person name="Clum A."/>
            <person name="Steindorff A."/>
            <person name="Ohm R."/>
            <person name="Martin F."/>
            <person name="Silar P."/>
            <person name="Natvig D."/>
            <person name="Lalanne C."/>
            <person name="Gautier V."/>
            <person name="Ament-Velasquez S.L."/>
            <person name="Kruys A."/>
            <person name="Hutchinson M.I."/>
            <person name="Powell A.J."/>
            <person name="Barry K."/>
            <person name="Miller A.N."/>
            <person name="Grigoriev I.V."/>
            <person name="Debuchy R."/>
            <person name="Gladieux P."/>
            <person name="Thoren M.H."/>
            <person name="Johannesson H."/>
        </authorList>
    </citation>
    <scope>NUCLEOTIDE SEQUENCE</scope>
    <source>
        <strain evidence="2">CBS 540.89</strain>
    </source>
</reference>
<organism evidence="2 3">
    <name type="scientific">Apiosordaria backusii</name>
    <dbReference type="NCBI Taxonomy" id="314023"/>
    <lineage>
        <taxon>Eukaryota</taxon>
        <taxon>Fungi</taxon>
        <taxon>Dikarya</taxon>
        <taxon>Ascomycota</taxon>
        <taxon>Pezizomycotina</taxon>
        <taxon>Sordariomycetes</taxon>
        <taxon>Sordariomycetidae</taxon>
        <taxon>Sordariales</taxon>
        <taxon>Lasiosphaeriaceae</taxon>
        <taxon>Apiosordaria</taxon>
    </lineage>
</organism>
<evidence type="ECO:0000313" key="3">
    <source>
        <dbReference type="Proteomes" id="UP001172159"/>
    </source>
</evidence>
<gene>
    <name evidence="2" type="ORF">B0T21DRAFT_193329</name>
</gene>
<protein>
    <submittedName>
        <fullName evidence="2">Uncharacterized protein</fullName>
    </submittedName>
</protein>
<sequence length="167" mass="18492">MKTGMAQSNKRRGPEKGYLPSRFRTTGSSSPVPSTHHSAIHFHVCITQSSRLLPNTAAHHLQSWTSNPVVEFHHSALVSHPLPITNPTAFPGPALPLSRPPAQKESQAPCYMDGIKHPGKSIAAPRSWRLLRRLPSSFLMEDSSNQRQWKANIHTPRRSPECLSLGT</sequence>
<keyword evidence="3" id="KW-1185">Reference proteome</keyword>
<feature type="compositionally biased region" description="Polar residues" evidence="1">
    <location>
        <begin position="23"/>
        <end position="34"/>
    </location>
</feature>
<proteinExistence type="predicted"/>
<dbReference type="AlphaFoldDB" id="A0AA40EFS9"/>